<accession>A0A844LIJ5</accession>
<dbReference type="EMBL" id="WNCL01000131">
    <property type="protein sequence ID" value="MTU44593.1"/>
    <property type="molecule type" value="Genomic_DNA"/>
</dbReference>
<evidence type="ECO:0000313" key="1">
    <source>
        <dbReference type="EMBL" id="MTU44593.1"/>
    </source>
</evidence>
<organism evidence="1 2">
    <name type="scientific">Parasutterella excrementihominis</name>
    <dbReference type="NCBI Taxonomy" id="487175"/>
    <lineage>
        <taxon>Bacteria</taxon>
        <taxon>Pseudomonadati</taxon>
        <taxon>Pseudomonadota</taxon>
        <taxon>Betaproteobacteria</taxon>
        <taxon>Burkholderiales</taxon>
        <taxon>Sutterellaceae</taxon>
        <taxon>Parasutterella</taxon>
    </lineage>
</organism>
<evidence type="ECO:0000313" key="2">
    <source>
        <dbReference type="Proteomes" id="UP000462362"/>
    </source>
</evidence>
<dbReference type="AlphaFoldDB" id="A0A844LIJ5"/>
<dbReference type="Proteomes" id="UP000462362">
    <property type="component" value="Unassembled WGS sequence"/>
</dbReference>
<reference evidence="1 2" key="1">
    <citation type="journal article" date="2019" name="Nat. Med.">
        <title>A library of human gut bacterial isolates paired with longitudinal multiomics data enables mechanistic microbiome research.</title>
        <authorList>
            <person name="Poyet M."/>
            <person name="Groussin M."/>
            <person name="Gibbons S.M."/>
            <person name="Avila-Pacheco J."/>
            <person name="Jiang X."/>
            <person name="Kearney S.M."/>
            <person name="Perrotta A.R."/>
            <person name="Berdy B."/>
            <person name="Zhao S."/>
            <person name="Lieberman T.D."/>
            <person name="Swanson P.K."/>
            <person name="Smith M."/>
            <person name="Roesemann S."/>
            <person name="Alexander J.E."/>
            <person name="Rich S.A."/>
            <person name="Livny J."/>
            <person name="Vlamakis H."/>
            <person name="Clish C."/>
            <person name="Bullock K."/>
            <person name="Deik A."/>
            <person name="Scott J."/>
            <person name="Pierce K.A."/>
            <person name="Xavier R.J."/>
            <person name="Alm E.J."/>
        </authorList>
    </citation>
    <scope>NUCLEOTIDE SEQUENCE [LARGE SCALE GENOMIC DNA]</scope>
    <source>
        <strain evidence="1 2">BIOML-A2</strain>
    </source>
</reference>
<name>A0A844LIJ5_9BURK</name>
<proteinExistence type="predicted"/>
<comment type="caution">
    <text evidence="1">The sequence shown here is derived from an EMBL/GenBank/DDBJ whole genome shotgun (WGS) entry which is preliminary data.</text>
</comment>
<protein>
    <submittedName>
        <fullName evidence="1">Uncharacterized protein</fullName>
    </submittedName>
</protein>
<gene>
    <name evidence="1" type="ORF">GMD42_13620</name>
</gene>
<sequence>MKETRPCLHCQSLPELRTDNKDDRFWFMFICPTCQHHAGAHLYESVALHWWNKVNEEQRPCLGCHGQPRVKYSKLRDMWTLQCTGCGYVNHWSHTLQGAVCGWHTSNTPGEVHYKKMWDARYEELQKERELAAKQIGED</sequence>
<dbReference type="RefSeq" id="WP_155172237.1">
    <property type="nucleotide sequence ID" value="NZ_WNCI01000110.1"/>
</dbReference>